<dbReference type="PANTHER" id="PTHR47968">
    <property type="entry name" value="CENTROMERE PROTEIN E"/>
    <property type="match status" value="1"/>
</dbReference>
<dbReference type="Pfam" id="PF00225">
    <property type="entry name" value="Kinesin"/>
    <property type="match status" value="2"/>
</dbReference>
<keyword evidence="5" id="KW-1185">Reference proteome</keyword>
<organism evidence="4 5">
    <name type="scientific">Phtheirospermum japonicum</name>
    <dbReference type="NCBI Taxonomy" id="374723"/>
    <lineage>
        <taxon>Eukaryota</taxon>
        <taxon>Viridiplantae</taxon>
        <taxon>Streptophyta</taxon>
        <taxon>Embryophyta</taxon>
        <taxon>Tracheophyta</taxon>
        <taxon>Spermatophyta</taxon>
        <taxon>Magnoliopsida</taxon>
        <taxon>eudicotyledons</taxon>
        <taxon>Gunneridae</taxon>
        <taxon>Pentapetalae</taxon>
        <taxon>asterids</taxon>
        <taxon>lamiids</taxon>
        <taxon>Lamiales</taxon>
        <taxon>Orobanchaceae</taxon>
        <taxon>Orobanchaceae incertae sedis</taxon>
        <taxon>Phtheirospermum</taxon>
    </lineage>
</organism>
<accession>A0A830DI10</accession>
<dbReference type="AlphaFoldDB" id="A0A830DI10"/>
<dbReference type="OrthoDB" id="1907171at2759"/>
<evidence type="ECO:0000256" key="1">
    <source>
        <dbReference type="ARBA" id="ARBA00023175"/>
    </source>
</evidence>
<dbReference type="InterPro" id="IPR036961">
    <property type="entry name" value="Kinesin_motor_dom_sf"/>
</dbReference>
<evidence type="ECO:0000259" key="3">
    <source>
        <dbReference type="PROSITE" id="PS50067"/>
    </source>
</evidence>
<dbReference type="GO" id="GO:0007018">
    <property type="term" value="P:microtubule-based movement"/>
    <property type="evidence" value="ECO:0007669"/>
    <property type="project" value="InterPro"/>
</dbReference>
<dbReference type="InterPro" id="IPR027640">
    <property type="entry name" value="Kinesin-like_fam"/>
</dbReference>
<dbReference type="GO" id="GO:0008017">
    <property type="term" value="F:microtubule binding"/>
    <property type="evidence" value="ECO:0007669"/>
    <property type="project" value="InterPro"/>
</dbReference>
<name>A0A830DI10_9LAMI</name>
<dbReference type="SUPFAM" id="SSF52540">
    <property type="entry name" value="P-loop containing nucleoside triphosphate hydrolases"/>
    <property type="match status" value="1"/>
</dbReference>
<evidence type="ECO:0000313" key="4">
    <source>
        <dbReference type="EMBL" id="GFQ05672.1"/>
    </source>
</evidence>
<gene>
    <name evidence="4" type="ORF">PHJA_002711300</name>
</gene>
<dbReference type="PANTHER" id="PTHR47968:SF15">
    <property type="entry name" value="KINESIN-LIKE PROTEIN KIN-12F"/>
    <property type="match status" value="1"/>
</dbReference>
<dbReference type="PRINTS" id="PR00380">
    <property type="entry name" value="KINESINHEAVY"/>
</dbReference>
<comment type="caution">
    <text evidence="4">The sequence shown here is derived from an EMBL/GenBank/DDBJ whole genome shotgun (WGS) entry which is preliminary data.</text>
</comment>
<dbReference type="GO" id="GO:0005524">
    <property type="term" value="F:ATP binding"/>
    <property type="evidence" value="ECO:0007669"/>
    <property type="project" value="InterPro"/>
</dbReference>
<dbReference type="Gene3D" id="3.40.850.10">
    <property type="entry name" value="Kinesin motor domain"/>
    <property type="match status" value="2"/>
</dbReference>
<dbReference type="InterPro" id="IPR027417">
    <property type="entry name" value="P-loop_NTPase"/>
</dbReference>
<dbReference type="SMART" id="SM00129">
    <property type="entry name" value="KISc"/>
    <property type="match status" value="1"/>
</dbReference>
<dbReference type="PROSITE" id="PS50067">
    <property type="entry name" value="KINESIN_MOTOR_2"/>
    <property type="match status" value="1"/>
</dbReference>
<comment type="similarity">
    <text evidence="2">Belongs to the TRAFAC class myosin-kinesin ATPase superfamily. Kinesin family.</text>
</comment>
<dbReference type="InterPro" id="IPR001752">
    <property type="entry name" value="Kinesin_motor_dom"/>
</dbReference>
<sequence length="277" mass="31193">MTVAKMEKMPVVVRIRPAKGLGIGDTSVSKVSKNSLSIAARSYTFDSAFDSDPTQGEIYQLVGAPLVKDALSGYNTSILAYGQDIGNSDGKMINYQCRCSFLEVYDEKIGDLLDLTQRDMEIMDDANNGFYVENLTEEYVTCYEDVTQILRYQIRRGGLSNRKTRTTRINSKSSRSHIMFTCIIKSWCKESSSKCFGSSKIRWISLVDLAGFERNVLDDTSRQHVKEGKCIKKSTSQLGRLVNILAEESQSGKSDEVPYRSSRLTHLLRESFSPFIF</sequence>
<keyword evidence="1" id="KW-0505">Motor protein</keyword>
<dbReference type="Proteomes" id="UP000653305">
    <property type="component" value="Unassembled WGS sequence"/>
</dbReference>
<evidence type="ECO:0000256" key="2">
    <source>
        <dbReference type="PROSITE-ProRule" id="PRU00283"/>
    </source>
</evidence>
<comment type="caution">
    <text evidence="2">Lacks conserved residue(s) required for the propagation of feature annotation.</text>
</comment>
<feature type="domain" description="Kinesin motor" evidence="3">
    <location>
        <begin position="1"/>
        <end position="277"/>
    </location>
</feature>
<proteinExistence type="inferred from homology"/>
<evidence type="ECO:0000313" key="5">
    <source>
        <dbReference type="Proteomes" id="UP000653305"/>
    </source>
</evidence>
<protein>
    <submittedName>
        <fullName evidence="4">Kinesin-like protein kin12a</fullName>
    </submittedName>
</protein>
<dbReference type="EMBL" id="BMAC01001107">
    <property type="protein sequence ID" value="GFQ05672.1"/>
    <property type="molecule type" value="Genomic_DNA"/>
</dbReference>
<dbReference type="GO" id="GO:0003777">
    <property type="term" value="F:microtubule motor activity"/>
    <property type="evidence" value="ECO:0007669"/>
    <property type="project" value="InterPro"/>
</dbReference>
<reference evidence="4" key="1">
    <citation type="submission" date="2020-07" db="EMBL/GenBank/DDBJ databases">
        <title>Ethylene signaling mediates host invasion by parasitic plants.</title>
        <authorList>
            <person name="Yoshida S."/>
        </authorList>
    </citation>
    <scope>NUCLEOTIDE SEQUENCE</scope>
    <source>
        <strain evidence="4">Okayama</strain>
    </source>
</reference>